<evidence type="ECO:0000256" key="4">
    <source>
        <dbReference type="ARBA" id="ARBA00022553"/>
    </source>
</evidence>
<keyword evidence="12" id="KW-1185">Reference proteome</keyword>
<dbReference type="GeneID" id="94344265"/>
<dbReference type="Gene3D" id="3.40.50.720">
    <property type="entry name" value="NAD(P)-binding Rossmann-like Domain"/>
    <property type="match status" value="1"/>
</dbReference>
<gene>
    <name evidence="11" type="ORF">CCR75_000487</name>
</gene>
<keyword evidence="4" id="KW-0597">Phosphoprotein</keyword>
<evidence type="ECO:0000313" key="11">
    <source>
        <dbReference type="EMBL" id="TDH68774.1"/>
    </source>
</evidence>
<evidence type="ECO:0000313" key="12">
    <source>
        <dbReference type="Proteomes" id="UP000294530"/>
    </source>
</evidence>
<comment type="subcellular location">
    <subcellularLocation>
        <location evidence="1">Peroxisome</location>
    </subcellularLocation>
</comment>
<evidence type="ECO:0000256" key="9">
    <source>
        <dbReference type="ARBA" id="ARBA00023140"/>
    </source>
</evidence>
<evidence type="ECO:0000256" key="8">
    <source>
        <dbReference type="ARBA" id="ARBA00023098"/>
    </source>
</evidence>
<dbReference type="EMBL" id="SHOA02000016">
    <property type="protein sequence ID" value="TDH68774.1"/>
    <property type="molecule type" value="Genomic_DNA"/>
</dbReference>
<proteinExistence type="predicted"/>
<name>A0A976IEG4_BRELC</name>
<evidence type="ECO:0000256" key="6">
    <source>
        <dbReference type="ARBA" id="ARBA00022857"/>
    </source>
</evidence>
<dbReference type="InterPro" id="IPR052388">
    <property type="entry name" value="Peroxisomal_t2-enoyl-CoA_red"/>
</dbReference>
<keyword evidence="10" id="KW-0275">Fatty acid biosynthesis</keyword>
<dbReference type="GO" id="GO:0006633">
    <property type="term" value="P:fatty acid biosynthetic process"/>
    <property type="evidence" value="ECO:0007669"/>
    <property type="project" value="UniProtKB-KW"/>
</dbReference>
<dbReference type="InterPro" id="IPR036291">
    <property type="entry name" value="NAD(P)-bd_dom_sf"/>
</dbReference>
<accession>A0A976IEG4</accession>
<comment type="pathway">
    <text evidence="2">Lipid metabolism.</text>
</comment>
<evidence type="ECO:0000256" key="3">
    <source>
        <dbReference type="ARBA" id="ARBA00022516"/>
    </source>
</evidence>
<evidence type="ECO:0000256" key="10">
    <source>
        <dbReference type="ARBA" id="ARBA00023160"/>
    </source>
</evidence>
<dbReference type="PANTHER" id="PTHR24317:SF7">
    <property type="entry name" value="PEROXISOMAL TRANS-2-ENOYL-COA REDUCTASE"/>
    <property type="match status" value="1"/>
</dbReference>
<evidence type="ECO:0000256" key="5">
    <source>
        <dbReference type="ARBA" id="ARBA00022832"/>
    </source>
</evidence>
<keyword evidence="5" id="KW-0276">Fatty acid metabolism</keyword>
<dbReference type="KEGG" id="blac:94344265"/>
<dbReference type="RefSeq" id="XP_067818273.1">
    <property type="nucleotide sequence ID" value="XM_067958594.1"/>
</dbReference>
<organism evidence="11 12">
    <name type="scientific">Bremia lactucae</name>
    <name type="common">Lettuce downy mildew</name>
    <dbReference type="NCBI Taxonomy" id="4779"/>
    <lineage>
        <taxon>Eukaryota</taxon>
        <taxon>Sar</taxon>
        <taxon>Stramenopiles</taxon>
        <taxon>Oomycota</taxon>
        <taxon>Peronosporomycetes</taxon>
        <taxon>Peronosporales</taxon>
        <taxon>Peronosporaceae</taxon>
        <taxon>Bremia</taxon>
    </lineage>
</organism>
<dbReference type="GO" id="GO:0033306">
    <property type="term" value="P:phytol metabolic process"/>
    <property type="evidence" value="ECO:0007669"/>
    <property type="project" value="TreeGrafter"/>
</dbReference>
<comment type="caution">
    <text evidence="11">The sequence shown here is derived from an EMBL/GenBank/DDBJ whole genome shotgun (WGS) entry which is preliminary data.</text>
</comment>
<keyword evidence="3" id="KW-0444">Lipid biosynthesis</keyword>
<protein>
    <submittedName>
        <fullName evidence="11">Uncharacterized protein</fullName>
    </submittedName>
</protein>
<keyword evidence="7" id="KW-0560">Oxidoreductase</keyword>
<dbReference type="GO" id="GO:0005777">
    <property type="term" value="C:peroxisome"/>
    <property type="evidence" value="ECO:0007669"/>
    <property type="project" value="UniProtKB-SubCell"/>
</dbReference>
<evidence type="ECO:0000256" key="7">
    <source>
        <dbReference type="ARBA" id="ARBA00023002"/>
    </source>
</evidence>
<dbReference type="PANTHER" id="PTHR24317">
    <property type="entry name" value="PEROXISOMAL TRANS-2-ENOYL-COA REDUCTASE"/>
    <property type="match status" value="1"/>
</dbReference>
<reference evidence="11 12" key="1">
    <citation type="journal article" date="2021" name="Genome Biol.">
        <title>AFLAP: assembly-free linkage analysis pipeline using k-mers from genome sequencing data.</title>
        <authorList>
            <person name="Fletcher K."/>
            <person name="Zhang L."/>
            <person name="Gil J."/>
            <person name="Han R."/>
            <person name="Cavanaugh K."/>
            <person name="Michelmore R."/>
        </authorList>
    </citation>
    <scope>NUCLEOTIDE SEQUENCE [LARGE SCALE GENOMIC DNA]</scope>
    <source>
        <strain evidence="11 12">SF5</strain>
    </source>
</reference>
<keyword evidence="6" id="KW-0521">NADP</keyword>
<dbReference type="OrthoDB" id="1393670at2759"/>
<keyword evidence="8" id="KW-0443">Lipid metabolism</keyword>
<keyword evidence="9" id="KW-0576">Peroxisome</keyword>
<dbReference type="Proteomes" id="UP000294530">
    <property type="component" value="Unassembled WGS sequence"/>
</dbReference>
<sequence length="123" mass="13222">MKDHGGEIVNIIIVLDKGSPTIAHCSAPLVLLSKIKIDNYAGGAELFHAAAEKVTTANRVGSVEEVSAGGLYYLSPAKAYIMGDTMHLDGGWHQLGPLMDIPALLRTEQSNRKFSEVFTLKVT</sequence>
<dbReference type="AlphaFoldDB" id="A0A976IEG4"/>
<dbReference type="GO" id="GO:0019166">
    <property type="term" value="F:trans-2-enoyl-CoA reductase (NADPH) activity"/>
    <property type="evidence" value="ECO:0007669"/>
    <property type="project" value="TreeGrafter"/>
</dbReference>
<evidence type="ECO:0000256" key="2">
    <source>
        <dbReference type="ARBA" id="ARBA00005189"/>
    </source>
</evidence>
<dbReference type="SUPFAM" id="SSF51735">
    <property type="entry name" value="NAD(P)-binding Rossmann-fold domains"/>
    <property type="match status" value="1"/>
</dbReference>
<evidence type="ECO:0000256" key="1">
    <source>
        <dbReference type="ARBA" id="ARBA00004275"/>
    </source>
</evidence>